<feature type="compositionally biased region" description="Basic and acidic residues" evidence="1">
    <location>
        <begin position="1"/>
        <end position="10"/>
    </location>
</feature>
<proteinExistence type="predicted"/>
<dbReference type="Proteomes" id="UP001221898">
    <property type="component" value="Unassembled WGS sequence"/>
</dbReference>
<sequence length="173" mass="18693">MQEHESESSSRARSTTFPQVSSSDRVSCLCSCYSESACGEALRDDCFSVTVCGSPPRSTVTVLVMKKNGRLAEKRRKSEPMKGDAHCDAQLTEVGVAVGVAGVEAGAMEPFLVRRLSSRVMQLPPLAVRQAQQAYCDRKPEPDHAPPRPNSLPLRATPLIAITTAEASRCESE</sequence>
<feature type="region of interest" description="Disordered" evidence="1">
    <location>
        <begin position="133"/>
        <end position="158"/>
    </location>
</feature>
<accession>A0AAD7T3Z8</accession>
<reference evidence="2" key="1">
    <citation type="journal article" date="2023" name="Science">
        <title>Genome structures resolve the early diversification of teleost fishes.</title>
        <authorList>
            <person name="Parey E."/>
            <person name="Louis A."/>
            <person name="Montfort J."/>
            <person name="Bouchez O."/>
            <person name="Roques C."/>
            <person name="Iampietro C."/>
            <person name="Lluch J."/>
            <person name="Castinel A."/>
            <person name="Donnadieu C."/>
            <person name="Desvignes T."/>
            <person name="Floi Bucao C."/>
            <person name="Jouanno E."/>
            <person name="Wen M."/>
            <person name="Mejri S."/>
            <person name="Dirks R."/>
            <person name="Jansen H."/>
            <person name="Henkel C."/>
            <person name="Chen W.J."/>
            <person name="Zahm M."/>
            <person name="Cabau C."/>
            <person name="Klopp C."/>
            <person name="Thompson A.W."/>
            <person name="Robinson-Rechavi M."/>
            <person name="Braasch I."/>
            <person name="Lecointre G."/>
            <person name="Bobe J."/>
            <person name="Postlethwait J.H."/>
            <person name="Berthelot C."/>
            <person name="Roest Crollius H."/>
            <person name="Guiguen Y."/>
        </authorList>
    </citation>
    <scope>NUCLEOTIDE SEQUENCE</scope>
    <source>
        <strain evidence="2">NC1722</strain>
    </source>
</reference>
<keyword evidence="3" id="KW-1185">Reference proteome</keyword>
<evidence type="ECO:0000256" key="1">
    <source>
        <dbReference type="SAM" id="MobiDB-lite"/>
    </source>
</evidence>
<dbReference type="EMBL" id="JAINUG010000014">
    <property type="protein sequence ID" value="KAJ8413987.1"/>
    <property type="molecule type" value="Genomic_DNA"/>
</dbReference>
<gene>
    <name evidence="2" type="ORF">AAFF_G00065850</name>
</gene>
<comment type="caution">
    <text evidence="2">The sequence shown here is derived from an EMBL/GenBank/DDBJ whole genome shotgun (WGS) entry which is preliminary data.</text>
</comment>
<feature type="region of interest" description="Disordered" evidence="1">
    <location>
        <begin position="1"/>
        <end position="24"/>
    </location>
</feature>
<feature type="compositionally biased region" description="Basic and acidic residues" evidence="1">
    <location>
        <begin position="136"/>
        <end position="146"/>
    </location>
</feature>
<dbReference type="AlphaFoldDB" id="A0AAD7T3Z8"/>
<protein>
    <submittedName>
        <fullName evidence="2">Uncharacterized protein</fullName>
    </submittedName>
</protein>
<name>A0AAD7T3Z8_9TELE</name>
<evidence type="ECO:0000313" key="2">
    <source>
        <dbReference type="EMBL" id="KAJ8413987.1"/>
    </source>
</evidence>
<organism evidence="2 3">
    <name type="scientific">Aldrovandia affinis</name>
    <dbReference type="NCBI Taxonomy" id="143900"/>
    <lineage>
        <taxon>Eukaryota</taxon>
        <taxon>Metazoa</taxon>
        <taxon>Chordata</taxon>
        <taxon>Craniata</taxon>
        <taxon>Vertebrata</taxon>
        <taxon>Euteleostomi</taxon>
        <taxon>Actinopterygii</taxon>
        <taxon>Neopterygii</taxon>
        <taxon>Teleostei</taxon>
        <taxon>Notacanthiformes</taxon>
        <taxon>Halosauridae</taxon>
        <taxon>Aldrovandia</taxon>
    </lineage>
</organism>
<evidence type="ECO:0000313" key="3">
    <source>
        <dbReference type="Proteomes" id="UP001221898"/>
    </source>
</evidence>